<name>A0A821PYF5_9NEOP</name>
<dbReference type="Proteomes" id="UP000663880">
    <property type="component" value="Unassembled WGS sequence"/>
</dbReference>
<organism evidence="1 2">
    <name type="scientific">Pieris macdunnoughi</name>
    <dbReference type="NCBI Taxonomy" id="345717"/>
    <lineage>
        <taxon>Eukaryota</taxon>
        <taxon>Metazoa</taxon>
        <taxon>Ecdysozoa</taxon>
        <taxon>Arthropoda</taxon>
        <taxon>Hexapoda</taxon>
        <taxon>Insecta</taxon>
        <taxon>Pterygota</taxon>
        <taxon>Neoptera</taxon>
        <taxon>Endopterygota</taxon>
        <taxon>Lepidoptera</taxon>
        <taxon>Glossata</taxon>
        <taxon>Ditrysia</taxon>
        <taxon>Papilionoidea</taxon>
        <taxon>Pieridae</taxon>
        <taxon>Pierinae</taxon>
        <taxon>Pieris</taxon>
    </lineage>
</organism>
<accession>A0A821PYF5</accession>
<dbReference type="EMBL" id="CAJOBZ010000007">
    <property type="protein sequence ID" value="CAF4811178.1"/>
    <property type="molecule type" value="Genomic_DNA"/>
</dbReference>
<reference evidence="1" key="1">
    <citation type="submission" date="2021-02" db="EMBL/GenBank/DDBJ databases">
        <authorList>
            <person name="Steward A R."/>
        </authorList>
    </citation>
    <scope>NUCLEOTIDE SEQUENCE</scope>
</reference>
<keyword evidence="2" id="KW-1185">Reference proteome</keyword>
<protein>
    <submittedName>
        <fullName evidence="1">Uncharacterized protein</fullName>
    </submittedName>
</protein>
<proteinExistence type="predicted"/>
<dbReference type="OrthoDB" id="6511194at2759"/>
<dbReference type="AlphaFoldDB" id="A0A821PYF5"/>
<evidence type="ECO:0000313" key="1">
    <source>
        <dbReference type="EMBL" id="CAF4811178.1"/>
    </source>
</evidence>
<evidence type="ECO:0000313" key="2">
    <source>
        <dbReference type="Proteomes" id="UP000663880"/>
    </source>
</evidence>
<gene>
    <name evidence="1" type="ORF">PMACD_LOCUS4053</name>
</gene>
<sequence>MKLLQIIRQDIDFNGRRESLRRDLHSRYMFTWIILNAGGENGFVPNCCLVYRSTSISADYYHNMNKDNFTKWVTVKLIPNLSRPK</sequence>
<comment type="caution">
    <text evidence="1">The sequence shown here is derived from an EMBL/GenBank/DDBJ whole genome shotgun (WGS) entry which is preliminary data.</text>
</comment>